<dbReference type="Pfam" id="PF00872">
    <property type="entry name" value="Transposase_mut"/>
    <property type="match status" value="1"/>
</dbReference>
<dbReference type="AlphaFoldDB" id="A0A1G2I3E2"/>
<evidence type="ECO:0000256" key="1">
    <source>
        <dbReference type="ARBA" id="ARBA00002190"/>
    </source>
</evidence>
<dbReference type="Proteomes" id="UP000178820">
    <property type="component" value="Unassembled WGS sequence"/>
</dbReference>
<keyword evidence="5" id="KW-0233">DNA recombination</keyword>
<sequence>MNKAPDKKTLNYHQIKYLLFDGTYFKHENCLMVLIDNSNGKIVNHKYCIRENYEYARSIFEESKSCGIMPMAITVDGNTSVMRAIKDVWPDIIIQRCLAHIQRQGLSWLRRNPKLEASKKLRDILLSVTKIKNERGKKIFLNTFQKWERKYGKSVNLLSSKDKVFSDLKATRNLLINALPSMFHYLKDKNIPSTTNKIEGYFSRLKIIYRQHRGLLKGRRKDFFKWYIYFKN</sequence>
<evidence type="ECO:0000256" key="4">
    <source>
        <dbReference type="ARBA" id="ARBA00023125"/>
    </source>
</evidence>
<evidence type="ECO:0000256" key="3">
    <source>
        <dbReference type="ARBA" id="ARBA00022578"/>
    </source>
</evidence>
<name>A0A1G2I3E2_9BACT</name>
<dbReference type="GO" id="GO:0004803">
    <property type="term" value="F:transposase activity"/>
    <property type="evidence" value="ECO:0007669"/>
    <property type="project" value="InterPro"/>
</dbReference>
<dbReference type="GO" id="GO:0003677">
    <property type="term" value="F:DNA binding"/>
    <property type="evidence" value="ECO:0007669"/>
    <property type="project" value="UniProtKB-KW"/>
</dbReference>
<comment type="function">
    <text evidence="1">Required for the transposition of the insertion element.</text>
</comment>
<protein>
    <recommendedName>
        <fullName evidence="8">Transposase</fullName>
    </recommendedName>
</protein>
<evidence type="ECO:0000313" key="6">
    <source>
        <dbReference type="EMBL" id="OGZ69326.1"/>
    </source>
</evidence>
<keyword evidence="4" id="KW-0238">DNA-binding</keyword>
<comment type="caution">
    <text evidence="6">The sequence shown here is derived from an EMBL/GenBank/DDBJ whole genome shotgun (WGS) entry which is preliminary data.</text>
</comment>
<proteinExistence type="inferred from homology"/>
<accession>A0A1G2I3E2</accession>
<organism evidence="6 7">
    <name type="scientific">Candidatus Staskawiczbacteria bacterium RIFCSPHIGHO2_02_FULL_42_22</name>
    <dbReference type="NCBI Taxonomy" id="1802207"/>
    <lineage>
        <taxon>Bacteria</taxon>
        <taxon>Candidatus Staskawicziibacteriota</taxon>
    </lineage>
</organism>
<evidence type="ECO:0000313" key="7">
    <source>
        <dbReference type="Proteomes" id="UP000178820"/>
    </source>
</evidence>
<reference evidence="6 7" key="1">
    <citation type="journal article" date="2016" name="Nat. Commun.">
        <title>Thousands of microbial genomes shed light on interconnected biogeochemical processes in an aquifer system.</title>
        <authorList>
            <person name="Anantharaman K."/>
            <person name="Brown C.T."/>
            <person name="Hug L.A."/>
            <person name="Sharon I."/>
            <person name="Castelle C.J."/>
            <person name="Probst A.J."/>
            <person name="Thomas B.C."/>
            <person name="Singh A."/>
            <person name="Wilkins M.J."/>
            <person name="Karaoz U."/>
            <person name="Brodie E.L."/>
            <person name="Williams K.H."/>
            <person name="Hubbard S.S."/>
            <person name="Banfield J.F."/>
        </authorList>
    </citation>
    <scope>NUCLEOTIDE SEQUENCE [LARGE SCALE GENOMIC DNA]</scope>
</reference>
<evidence type="ECO:0000256" key="2">
    <source>
        <dbReference type="ARBA" id="ARBA00010961"/>
    </source>
</evidence>
<evidence type="ECO:0000256" key="5">
    <source>
        <dbReference type="ARBA" id="ARBA00023172"/>
    </source>
</evidence>
<gene>
    <name evidence="6" type="ORF">A3D44_02605</name>
</gene>
<evidence type="ECO:0008006" key="8">
    <source>
        <dbReference type="Google" id="ProtNLM"/>
    </source>
</evidence>
<dbReference type="InterPro" id="IPR001207">
    <property type="entry name" value="Transposase_mutator"/>
</dbReference>
<comment type="similarity">
    <text evidence="2">Belongs to the transposase mutator family.</text>
</comment>
<dbReference type="GO" id="GO:0006313">
    <property type="term" value="P:DNA transposition"/>
    <property type="evidence" value="ECO:0007669"/>
    <property type="project" value="InterPro"/>
</dbReference>
<dbReference type="STRING" id="1802207.A3D44_02605"/>
<dbReference type="EMBL" id="MHOT01000012">
    <property type="protein sequence ID" value="OGZ69326.1"/>
    <property type="molecule type" value="Genomic_DNA"/>
</dbReference>
<keyword evidence="3" id="KW-0815">Transposition</keyword>